<gene>
    <name evidence="2" type="ORF">AB0L16_01980</name>
</gene>
<keyword evidence="3" id="KW-1185">Reference proteome</keyword>
<accession>A0ABV3JQR4</accession>
<dbReference type="EMBL" id="JBFAUK010000001">
    <property type="protein sequence ID" value="MEV5505236.1"/>
    <property type="molecule type" value="Genomic_DNA"/>
</dbReference>
<name>A0ABV3JQR4_STRON</name>
<dbReference type="InterPro" id="IPR027860">
    <property type="entry name" value="DUF4429"/>
</dbReference>
<evidence type="ECO:0000313" key="2">
    <source>
        <dbReference type="EMBL" id="MEV5505236.1"/>
    </source>
</evidence>
<dbReference type="Pfam" id="PF14472">
    <property type="entry name" value="DUF4429"/>
    <property type="match status" value="2"/>
</dbReference>
<feature type="domain" description="DUF4429" evidence="1">
    <location>
        <begin position="139"/>
        <end position="226"/>
    </location>
</feature>
<evidence type="ECO:0000313" key="3">
    <source>
        <dbReference type="Proteomes" id="UP001552594"/>
    </source>
</evidence>
<evidence type="ECO:0000259" key="1">
    <source>
        <dbReference type="Pfam" id="PF14472"/>
    </source>
</evidence>
<dbReference type="RefSeq" id="WP_109281264.1">
    <property type="nucleotide sequence ID" value="NZ_JBFAUK010000001.1"/>
</dbReference>
<proteinExistence type="predicted"/>
<protein>
    <submittedName>
        <fullName evidence="2">DUF4429 domain-containing protein</fullName>
    </submittedName>
</protein>
<reference evidence="2 3" key="1">
    <citation type="submission" date="2024-06" db="EMBL/GenBank/DDBJ databases">
        <title>The Natural Products Discovery Center: Release of the First 8490 Sequenced Strains for Exploring Actinobacteria Biosynthetic Diversity.</title>
        <authorList>
            <person name="Kalkreuter E."/>
            <person name="Kautsar S.A."/>
            <person name="Yang D."/>
            <person name="Bader C.D."/>
            <person name="Teijaro C.N."/>
            <person name="Fluegel L."/>
            <person name="Davis C.M."/>
            <person name="Simpson J.R."/>
            <person name="Lauterbach L."/>
            <person name="Steele A.D."/>
            <person name="Gui C."/>
            <person name="Meng S."/>
            <person name="Li G."/>
            <person name="Viehrig K."/>
            <person name="Ye F."/>
            <person name="Su P."/>
            <person name="Kiefer A.F."/>
            <person name="Nichols A."/>
            <person name="Cepeda A.J."/>
            <person name="Yan W."/>
            <person name="Fan B."/>
            <person name="Jiang Y."/>
            <person name="Adhikari A."/>
            <person name="Zheng C.-J."/>
            <person name="Schuster L."/>
            <person name="Cowan T.M."/>
            <person name="Smanski M.J."/>
            <person name="Chevrette M.G."/>
            <person name="De Carvalho L.P.S."/>
            <person name="Shen B."/>
        </authorList>
    </citation>
    <scope>NUCLEOTIDE SEQUENCE [LARGE SCALE GENOMIC DNA]</scope>
    <source>
        <strain evidence="2 3">NPDC052347</strain>
    </source>
</reference>
<sequence>MAEILQRDGSWTFDGSAIRIVPGRERGVHLLRQTLGELVVPLAALAGVSYEPGRKGGRLRLRLREGADPLSQVTRGRLPEAADPYQLKVEADRSGVAEYLAEEVRNALLLEQVPSGPLDRYLLPGPALPLSVAAGDGTVSFDGERVRLEWNWLTEESKSSGGPRTLSLAEITAVEWAPGAGLENGYLRFLVPQDAGKLPPKHDPHAVELFGFKKDGLMALVAAAVTARLPHPRRPREEPVFLVPPLPAAPSGPGQDGGAGGSDHDALLRRLRELGELHHSGILTTEEFTAAKQAILKRF</sequence>
<comment type="caution">
    <text evidence="2">The sequence shown here is derived from an EMBL/GenBank/DDBJ whole genome shotgun (WGS) entry which is preliminary data.</text>
</comment>
<dbReference type="Proteomes" id="UP001552594">
    <property type="component" value="Unassembled WGS sequence"/>
</dbReference>
<feature type="domain" description="DUF4429" evidence="1">
    <location>
        <begin position="11"/>
        <end position="105"/>
    </location>
</feature>
<organism evidence="2 3">
    <name type="scientific">Streptomyces orinoci</name>
    <name type="common">Streptoverticillium orinoci</name>
    <dbReference type="NCBI Taxonomy" id="67339"/>
    <lineage>
        <taxon>Bacteria</taxon>
        <taxon>Bacillati</taxon>
        <taxon>Actinomycetota</taxon>
        <taxon>Actinomycetes</taxon>
        <taxon>Kitasatosporales</taxon>
        <taxon>Streptomycetaceae</taxon>
        <taxon>Streptomyces</taxon>
    </lineage>
</organism>